<sequence>MIPTIPRTNIIHPIIIRAYGNTSPLKDAIDALLTLNDLAFQWDVISMRSAIDHSQCFYFMASSSVFWNLQVVRCICKSEANFWRDSGYMLNIDVYRDNRGQLRFSKDRVEPNISPSQTLRIQIPNRQFWDDEKQVICQNGIVWFTDGSKIGDMAGAGVYGKTTGTELVFALGSYATVFQAEVYAILACGLENLKRAPKGKIIQICSDSRAALLAIESSKVKSRLVLEYKKTLNDLASRNKVILTWVPEHSGVRENEEADRLAREGSAMYPNGPEPILGVPYSMGSRP</sequence>
<comment type="caution">
    <text evidence="2">The sequence shown here is derived from an EMBL/GenBank/DDBJ whole genome shotgun (WGS) entry which is preliminary data.</text>
</comment>
<dbReference type="InterPro" id="IPR012337">
    <property type="entry name" value="RNaseH-like_sf"/>
</dbReference>
<dbReference type="Proteomes" id="UP001162164">
    <property type="component" value="Unassembled WGS sequence"/>
</dbReference>
<dbReference type="InterPro" id="IPR002156">
    <property type="entry name" value="RNaseH_domain"/>
</dbReference>
<proteinExistence type="predicted"/>
<reference evidence="2" key="1">
    <citation type="journal article" date="2023" name="Insect Mol. Biol.">
        <title>Genome sequencing provides insights into the evolution of gene families encoding plant cell wall-degrading enzymes in longhorned beetles.</title>
        <authorList>
            <person name="Shin N.R."/>
            <person name="Okamura Y."/>
            <person name="Kirsch R."/>
            <person name="Pauchet Y."/>
        </authorList>
    </citation>
    <scope>NUCLEOTIDE SEQUENCE</scope>
    <source>
        <strain evidence="2">MMC_N1</strain>
    </source>
</reference>
<keyword evidence="3" id="KW-1185">Reference proteome</keyword>
<dbReference type="PROSITE" id="PS50879">
    <property type="entry name" value="RNASE_H_1"/>
    <property type="match status" value="1"/>
</dbReference>
<gene>
    <name evidence="2" type="ORF">NQ317_000028</name>
</gene>
<name>A0ABQ9JWW7_9CUCU</name>
<dbReference type="EMBL" id="JAPWTJ010000165">
    <property type="protein sequence ID" value="KAJ8981785.1"/>
    <property type="molecule type" value="Genomic_DNA"/>
</dbReference>
<feature type="domain" description="RNase H type-1" evidence="1">
    <location>
        <begin position="137"/>
        <end position="267"/>
    </location>
</feature>
<accession>A0ABQ9JWW7</accession>
<dbReference type="Pfam" id="PF00075">
    <property type="entry name" value="RNase_H"/>
    <property type="match status" value="1"/>
</dbReference>
<dbReference type="InterPro" id="IPR036397">
    <property type="entry name" value="RNaseH_sf"/>
</dbReference>
<dbReference type="Gene3D" id="3.30.420.10">
    <property type="entry name" value="Ribonuclease H-like superfamily/Ribonuclease H"/>
    <property type="match status" value="1"/>
</dbReference>
<dbReference type="CDD" id="cd09276">
    <property type="entry name" value="Rnase_HI_RT_non_LTR"/>
    <property type="match status" value="1"/>
</dbReference>
<evidence type="ECO:0000259" key="1">
    <source>
        <dbReference type="PROSITE" id="PS50879"/>
    </source>
</evidence>
<evidence type="ECO:0000313" key="2">
    <source>
        <dbReference type="EMBL" id="KAJ8981785.1"/>
    </source>
</evidence>
<organism evidence="2 3">
    <name type="scientific">Molorchus minor</name>
    <dbReference type="NCBI Taxonomy" id="1323400"/>
    <lineage>
        <taxon>Eukaryota</taxon>
        <taxon>Metazoa</taxon>
        <taxon>Ecdysozoa</taxon>
        <taxon>Arthropoda</taxon>
        <taxon>Hexapoda</taxon>
        <taxon>Insecta</taxon>
        <taxon>Pterygota</taxon>
        <taxon>Neoptera</taxon>
        <taxon>Endopterygota</taxon>
        <taxon>Coleoptera</taxon>
        <taxon>Polyphaga</taxon>
        <taxon>Cucujiformia</taxon>
        <taxon>Chrysomeloidea</taxon>
        <taxon>Cerambycidae</taxon>
        <taxon>Lamiinae</taxon>
        <taxon>Monochamini</taxon>
        <taxon>Molorchus</taxon>
    </lineage>
</organism>
<protein>
    <recommendedName>
        <fullName evidence="1">RNase H type-1 domain-containing protein</fullName>
    </recommendedName>
</protein>
<evidence type="ECO:0000313" key="3">
    <source>
        <dbReference type="Proteomes" id="UP001162164"/>
    </source>
</evidence>
<dbReference type="SUPFAM" id="SSF53098">
    <property type="entry name" value="Ribonuclease H-like"/>
    <property type="match status" value="1"/>
</dbReference>